<keyword evidence="3 5" id="KW-0548">Nucleotidyltransferase</keyword>
<dbReference type="NCBIfam" id="TIGR00466">
    <property type="entry name" value="kdsB"/>
    <property type="match status" value="1"/>
</dbReference>
<dbReference type="CDD" id="cd02517">
    <property type="entry name" value="CMP-KDO-Synthetase"/>
    <property type="match status" value="1"/>
</dbReference>
<evidence type="ECO:0000256" key="2">
    <source>
        <dbReference type="ARBA" id="ARBA00022679"/>
    </source>
</evidence>
<name>A0A6M4GYS8_9PROT</name>
<organism evidence="6 7">
    <name type="scientific">Usitatibacter rugosus</name>
    <dbReference type="NCBI Taxonomy" id="2732067"/>
    <lineage>
        <taxon>Bacteria</taxon>
        <taxon>Pseudomonadati</taxon>
        <taxon>Pseudomonadota</taxon>
        <taxon>Betaproteobacteria</taxon>
        <taxon>Nitrosomonadales</taxon>
        <taxon>Usitatibacteraceae</taxon>
        <taxon>Usitatibacter</taxon>
    </lineage>
</organism>
<evidence type="ECO:0000256" key="3">
    <source>
        <dbReference type="ARBA" id="ARBA00022695"/>
    </source>
</evidence>
<dbReference type="GO" id="GO:0016020">
    <property type="term" value="C:membrane"/>
    <property type="evidence" value="ECO:0007669"/>
    <property type="project" value="UniProtKB-SubCell"/>
</dbReference>
<dbReference type="KEGG" id="uru:DSM104443_03257"/>
<sequence length="257" mass="27950">MAALPAFRVIVPARMHSTRLPRKMLADIGGKPLVAWVAERAAQSGAQEVVVATDHEDIRSAVAARGVKVILTSPDHPTGTDRLAEAVAQLALGDDEIVVNVQGDEPLLDPELVRQVARSLADHPGASISTAAHPLHDAATFFSPNVVKVVIDDAGYAQYFSRAPIPYARDAFAKSREALPADFPAYRHIGIYAYRVRFLREYVSLAQTAAERFEALEQLRALGHGYRIAVALWNGNLEAGVDTQEDLERVRSVLASR</sequence>
<dbReference type="Gene3D" id="3.90.550.10">
    <property type="entry name" value="Spore Coat Polysaccharide Biosynthesis Protein SpsA, Chain A"/>
    <property type="match status" value="1"/>
</dbReference>
<dbReference type="InterPro" id="IPR029044">
    <property type="entry name" value="Nucleotide-diphossugar_trans"/>
</dbReference>
<dbReference type="PANTHER" id="PTHR42866">
    <property type="entry name" value="3-DEOXY-MANNO-OCTULOSONATE CYTIDYLYLTRANSFERASE"/>
    <property type="match status" value="1"/>
</dbReference>
<dbReference type="RefSeq" id="WP_171094136.1">
    <property type="nucleotide sequence ID" value="NZ_CP053069.1"/>
</dbReference>
<dbReference type="SUPFAM" id="SSF53448">
    <property type="entry name" value="Nucleotide-diphospho-sugar transferases"/>
    <property type="match status" value="1"/>
</dbReference>
<dbReference type="UniPathway" id="UPA00358">
    <property type="reaction ID" value="UER00476"/>
</dbReference>
<evidence type="ECO:0000313" key="6">
    <source>
        <dbReference type="EMBL" id="QJR12172.1"/>
    </source>
</evidence>
<comment type="pathway">
    <text evidence="5">Nucleotide-sugar biosynthesis; CMP-3-deoxy-D-manno-octulosonate biosynthesis; CMP-3-deoxy-D-manno-octulosonate from 3-deoxy-D-manno-octulosonate and CTP: step 1/1.</text>
</comment>
<dbReference type="InterPro" id="IPR003329">
    <property type="entry name" value="Cytidylyl_trans"/>
</dbReference>
<dbReference type="FunFam" id="3.90.550.10:FF:000011">
    <property type="entry name" value="3-deoxy-manno-octulosonate cytidylyltransferase"/>
    <property type="match status" value="1"/>
</dbReference>
<dbReference type="Proteomes" id="UP000501534">
    <property type="component" value="Chromosome"/>
</dbReference>
<comment type="subcellular location">
    <subcellularLocation>
        <location evidence="5">Cytoplasm</location>
    </subcellularLocation>
    <subcellularLocation>
        <location evidence="1">Membrane</location>
    </subcellularLocation>
</comment>
<dbReference type="GO" id="GO:0009103">
    <property type="term" value="P:lipopolysaccharide biosynthetic process"/>
    <property type="evidence" value="ECO:0007669"/>
    <property type="project" value="UniProtKB-UniRule"/>
</dbReference>
<reference evidence="6 7" key="1">
    <citation type="submission" date="2020-04" db="EMBL/GenBank/DDBJ databases">
        <title>Usitatibacter rugosus gen. nov., sp. nov. and Usitatibacter palustris sp. nov., novel members of Usitatibacteraceae fam. nov. within the order Nitrosomonadales isolated from soil.</title>
        <authorList>
            <person name="Huber K.J."/>
            <person name="Neumann-Schaal M."/>
            <person name="Geppert A."/>
            <person name="Luckner M."/>
            <person name="Wanner G."/>
            <person name="Overmann J."/>
        </authorList>
    </citation>
    <scope>NUCLEOTIDE SEQUENCE [LARGE SCALE GENOMIC DNA]</scope>
    <source>
        <strain evidence="6 7">0125_3</strain>
    </source>
</reference>
<gene>
    <name evidence="5 6" type="primary">kdsB</name>
    <name evidence="6" type="ORF">DSM104443_03257</name>
</gene>
<dbReference type="EC" id="2.7.7.38" evidence="5"/>
<dbReference type="InterPro" id="IPR004528">
    <property type="entry name" value="KdsB"/>
</dbReference>
<dbReference type="HAMAP" id="MF_00057">
    <property type="entry name" value="KdsB"/>
    <property type="match status" value="1"/>
</dbReference>
<keyword evidence="4 5" id="KW-0448">Lipopolysaccharide biosynthesis</keyword>
<proteinExistence type="inferred from homology"/>
<comment type="function">
    <text evidence="5">Activates KDO (a required 8-carbon sugar) for incorporation into bacterial lipopolysaccharide in Gram-negative bacteria.</text>
</comment>
<comment type="catalytic activity">
    <reaction evidence="5">
        <text>3-deoxy-alpha-D-manno-oct-2-ulosonate + CTP = CMP-3-deoxy-beta-D-manno-octulosonate + diphosphate</text>
        <dbReference type="Rhea" id="RHEA:23448"/>
        <dbReference type="ChEBI" id="CHEBI:33019"/>
        <dbReference type="ChEBI" id="CHEBI:37563"/>
        <dbReference type="ChEBI" id="CHEBI:85986"/>
        <dbReference type="ChEBI" id="CHEBI:85987"/>
        <dbReference type="EC" id="2.7.7.38"/>
    </reaction>
</comment>
<evidence type="ECO:0000256" key="5">
    <source>
        <dbReference type="HAMAP-Rule" id="MF_00057"/>
    </source>
</evidence>
<dbReference type="PANTHER" id="PTHR42866:SF2">
    <property type="entry name" value="3-DEOXY-MANNO-OCTULOSONATE CYTIDYLYLTRANSFERASE, MITOCHONDRIAL"/>
    <property type="match status" value="1"/>
</dbReference>
<comment type="similarity">
    <text evidence="5">Belongs to the KdsB family.</text>
</comment>
<dbReference type="GO" id="GO:0033468">
    <property type="term" value="P:CMP-keto-3-deoxy-D-manno-octulosonic acid biosynthetic process"/>
    <property type="evidence" value="ECO:0007669"/>
    <property type="project" value="UniProtKB-UniRule"/>
</dbReference>
<dbReference type="AlphaFoldDB" id="A0A6M4GYS8"/>
<evidence type="ECO:0000256" key="4">
    <source>
        <dbReference type="ARBA" id="ARBA00022985"/>
    </source>
</evidence>
<dbReference type="NCBIfam" id="NF003952">
    <property type="entry name" value="PRK05450.1-5"/>
    <property type="match status" value="1"/>
</dbReference>
<dbReference type="NCBIfam" id="NF009905">
    <property type="entry name" value="PRK13368.1"/>
    <property type="match status" value="1"/>
</dbReference>
<evidence type="ECO:0000313" key="7">
    <source>
        <dbReference type="Proteomes" id="UP000501534"/>
    </source>
</evidence>
<dbReference type="Pfam" id="PF02348">
    <property type="entry name" value="CTP_transf_3"/>
    <property type="match status" value="1"/>
</dbReference>
<keyword evidence="5" id="KW-0963">Cytoplasm</keyword>
<accession>A0A6M4GYS8</accession>
<protein>
    <recommendedName>
        <fullName evidence="5">3-deoxy-manno-octulosonate cytidylyltransferase</fullName>
        <ecNumber evidence="5">2.7.7.38</ecNumber>
    </recommendedName>
    <alternativeName>
        <fullName evidence="5">CMP-2-keto-3-deoxyoctulosonic acid synthase</fullName>
        <shortName evidence="5">CKS</shortName>
        <shortName evidence="5">CMP-KDO synthase</shortName>
    </alternativeName>
</protein>
<keyword evidence="7" id="KW-1185">Reference proteome</keyword>
<dbReference type="GO" id="GO:0008690">
    <property type="term" value="F:3-deoxy-manno-octulosonate cytidylyltransferase activity"/>
    <property type="evidence" value="ECO:0007669"/>
    <property type="project" value="UniProtKB-UniRule"/>
</dbReference>
<dbReference type="GO" id="GO:0005829">
    <property type="term" value="C:cytosol"/>
    <property type="evidence" value="ECO:0007669"/>
    <property type="project" value="TreeGrafter"/>
</dbReference>
<dbReference type="EMBL" id="CP053069">
    <property type="protein sequence ID" value="QJR12172.1"/>
    <property type="molecule type" value="Genomic_DNA"/>
</dbReference>
<keyword evidence="2 5" id="KW-0808">Transferase</keyword>
<evidence type="ECO:0000256" key="1">
    <source>
        <dbReference type="ARBA" id="ARBA00004370"/>
    </source>
</evidence>